<dbReference type="GO" id="GO:0004053">
    <property type="term" value="F:arginase activity"/>
    <property type="evidence" value="ECO:0007669"/>
    <property type="project" value="UniProtKB-EC"/>
</dbReference>
<comment type="cofactor">
    <cofactor evidence="10 13">
        <name>Mn(2+)</name>
        <dbReference type="ChEBI" id="CHEBI:29035"/>
    </cofactor>
    <text evidence="10 13">Binds 2 manganese ions per subunit.</text>
</comment>
<dbReference type="GO" id="GO:0005829">
    <property type="term" value="C:cytosol"/>
    <property type="evidence" value="ECO:0007669"/>
    <property type="project" value="EnsemblFungi"/>
</dbReference>
<keyword evidence="8 10" id="KW-0464">Manganese</keyword>
<comment type="similarity">
    <text evidence="11 12">Belongs to the arginase family.</text>
</comment>
<name>A0A1E3PXJ3_LIPST</name>
<feature type="binding site" evidence="10">
    <location>
        <position position="142"/>
    </location>
    <ligand>
        <name>Mn(2+)</name>
        <dbReference type="ChEBI" id="CHEBI:29035"/>
        <label>1</label>
    </ligand>
</feature>
<dbReference type="FunFam" id="3.40.800.10:FF:000005">
    <property type="entry name" value="Arginase"/>
    <property type="match status" value="1"/>
</dbReference>
<dbReference type="AlphaFoldDB" id="A0A1E3PXJ3"/>
<keyword evidence="15" id="KW-1185">Reference proteome</keyword>
<feature type="binding site" evidence="10">
    <location>
        <position position="138"/>
    </location>
    <ligand>
        <name>Mn(2+)</name>
        <dbReference type="ChEBI" id="CHEBI:29035"/>
        <label>1</label>
    </ligand>
</feature>
<proteinExistence type="inferred from homology"/>
<dbReference type="Gene3D" id="3.40.800.10">
    <property type="entry name" value="Ureohydrolase domain"/>
    <property type="match status" value="1"/>
</dbReference>
<dbReference type="PANTHER" id="PTHR43782:SF3">
    <property type="entry name" value="ARGINASE"/>
    <property type="match status" value="1"/>
</dbReference>
<dbReference type="GO" id="GO:0008270">
    <property type="term" value="F:zinc ion binding"/>
    <property type="evidence" value="ECO:0007669"/>
    <property type="project" value="EnsemblFungi"/>
</dbReference>
<feature type="binding site" evidence="10">
    <location>
        <position position="245"/>
    </location>
    <ligand>
        <name>Mn(2+)</name>
        <dbReference type="ChEBI" id="CHEBI:29035"/>
        <label>1</label>
    </ligand>
</feature>
<evidence type="ECO:0000256" key="1">
    <source>
        <dbReference type="ARBA" id="ARBA00005098"/>
    </source>
</evidence>
<dbReference type="NCBIfam" id="TIGR01229">
    <property type="entry name" value="rocF_arginase"/>
    <property type="match status" value="1"/>
</dbReference>
<feature type="binding site" evidence="10">
    <location>
        <position position="243"/>
    </location>
    <ligand>
        <name>Mn(2+)</name>
        <dbReference type="ChEBI" id="CHEBI:29035"/>
        <label>1</label>
    </ligand>
</feature>
<keyword evidence="6 10" id="KW-0479">Metal-binding</keyword>
<protein>
    <recommendedName>
        <fullName evidence="3 13">Arginase</fullName>
        <ecNumber evidence="2 13">3.5.3.1</ecNumber>
    </recommendedName>
</protein>
<dbReference type="STRING" id="675824.A0A1E3PXJ3"/>
<accession>A0A1E3PXJ3</accession>
<dbReference type="InterPro" id="IPR006035">
    <property type="entry name" value="Ureohydrolase"/>
</dbReference>
<dbReference type="GO" id="GO:0005634">
    <property type="term" value="C:nucleus"/>
    <property type="evidence" value="ECO:0007669"/>
    <property type="project" value="TreeGrafter"/>
</dbReference>
<dbReference type="EC" id="3.5.3.1" evidence="2 13"/>
<dbReference type="UniPathway" id="UPA00158">
    <property type="reaction ID" value="UER00270"/>
</dbReference>
<evidence type="ECO:0000256" key="8">
    <source>
        <dbReference type="ARBA" id="ARBA00023211"/>
    </source>
</evidence>
<dbReference type="GO" id="GO:0010121">
    <property type="term" value="P:L-arginine catabolic process to proline via ornithine"/>
    <property type="evidence" value="ECO:0007669"/>
    <property type="project" value="UniProtKB-ARBA"/>
</dbReference>
<dbReference type="GO" id="GO:0000050">
    <property type="term" value="P:urea cycle"/>
    <property type="evidence" value="ECO:0007669"/>
    <property type="project" value="UniProtKB-UniPathway"/>
</dbReference>
<dbReference type="PIRSF" id="PIRSF036979">
    <property type="entry name" value="Arginase"/>
    <property type="match status" value="1"/>
</dbReference>
<evidence type="ECO:0000256" key="11">
    <source>
        <dbReference type="PROSITE-ProRule" id="PRU00742"/>
    </source>
</evidence>
<evidence type="ECO:0000256" key="4">
    <source>
        <dbReference type="ARBA" id="ARBA00022436"/>
    </source>
</evidence>
<feature type="binding site" evidence="10">
    <location>
        <position position="115"/>
    </location>
    <ligand>
        <name>Mn(2+)</name>
        <dbReference type="ChEBI" id="CHEBI:29035"/>
        <label>1</label>
    </ligand>
</feature>
<evidence type="ECO:0000256" key="6">
    <source>
        <dbReference type="ARBA" id="ARBA00022723"/>
    </source>
</evidence>
<evidence type="ECO:0000313" key="15">
    <source>
        <dbReference type="Proteomes" id="UP000094385"/>
    </source>
</evidence>
<comment type="pathway">
    <text evidence="1">Nitrogen metabolism; urea cycle; L-ornithine and urea from L-arginine: step 1/1.</text>
</comment>
<feature type="binding site" evidence="10">
    <location>
        <position position="140"/>
    </location>
    <ligand>
        <name>Mn(2+)</name>
        <dbReference type="ChEBI" id="CHEBI:29035"/>
        <label>1</label>
    </ligand>
</feature>
<dbReference type="OrthoDB" id="9992747at2759"/>
<evidence type="ECO:0000313" key="14">
    <source>
        <dbReference type="EMBL" id="ODQ70163.1"/>
    </source>
</evidence>
<dbReference type="InterPro" id="IPR014033">
    <property type="entry name" value="Arginase"/>
</dbReference>
<dbReference type="PROSITE" id="PS01053">
    <property type="entry name" value="ARGINASE_1"/>
    <property type="match status" value="1"/>
</dbReference>
<dbReference type="PRINTS" id="PR00116">
    <property type="entry name" value="ARGINASE"/>
</dbReference>
<evidence type="ECO:0000256" key="7">
    <source>
        <dbReference type="ARBA" id="ARBA00022801"/>
    </source>
</evidence>
<dbReference type="Proteomes" id="UP000094385">
    <property type="component" value="Unassembled WGS sequence"/>
</dbReference>
<dbReference type="GO" id="GO:0090369">
    <property type="term" value="F:ornithine carbamoyltransferase inhibitor activity"/>
    <property type="evidence" value="ECO:0007669"/>
    <property type="project" value="EnsemblFungi"/>
</dbReference>
<evidence type="ECO:0000256" key="3">
    <source>
        <dbReference type="ARBA" id="ARBA00018123"/>
    </source>
</evidence>
<dbReference type="GO" id="GO:1903269">
    <property type="term" value="C:ornithine carbamoyltransferase inhibitor complex"/>
    <property type="evidence" value="ECO:0007669"/>
    <property type="project" value="EnsemblFungi"/>
</dbReference>
<comment type="catalytic activity">
    <reaction evidence="9 13">
        <text>L-arginine + H2O = urea + L-ornithine</text>
        <dbReference type="Rhea" id="RHEA:20569"/>
        <dbReference type="ChEBI" id="CHEBI:15377"/>
        <dbReference type="ChEBI" id="CHEBI:16199"/>
        <dbReference type="ChEBI" id="CHEBI:32682"/>
        <dbReference type="ChEBI" id="CHEBI:46911"/>
        <dbReference type="EC" id="3.5.3.1"/>
    </reaction>
</comment>
<dbReference type="CDD" id="cd09989">
    <property type="entry name" value="Arginase"/>
    <property type="match status" value="1"/>
</dbReference>
<keyword evidence="7 12" id="KW-0378">Hydrolase</keyword>
<evidence type="ECO:0000256" key="2">
    <source>
        <dbReference type="ARBA" id="ARBA00012168"/>
    </source>
</evidence>
<dbReference type="InterPro" id="IPR020855">
    <property type="entry name" value="Ureohydrolase_Mn_BS"/>
</dbReference>
<keyword evidence="5 13" id="KW-0056">Arginine metabolism</keyword>
<dbReference type="GO" id="GO:0030145">
    <property type="term" value="F:manganese ion binding"/>
    <property type="evidence" value="ECO:0007669"/>
    <property type="project" value="EnsemblFungi"/>
</dbReference>
<evidence type="ECO:0000256" key="9">
    <source>
        <dbReference type="ARBA" id="ARBA00047391"/>
    </source>
</evidence>
<evidence type="ECO:0000256" key="13">
    <source>
        <dbReference type="RuleBase" id="RU361159"/>
    </source>
</evidence>
<dbReference type="PROSITE" id="PS51409">
    <property type="entry name" value="ARGINASE_2"/>
    <property type="match status" value="1"/>
</dbReference>
<sequence length="320" mass="34307">MISPYDVEDGVLTYRFYGRKNVAILGCPFNGGQARSGVETGPLHVLEHGLEEQLQSLDWTITSCKNLTFTPPASDPDEGKLKRPRFVSESTHKVASEVADIIKSGSFPLTIGGDHSLAIGTVSGVFSQFPDACLIWIDAHADINTPASTPSGNIHGCPVSFVMGLADPCPPQFEWVKPLLKANKLAYIGLRDVDSGEREILKKHNIAAYSMHHVDKFGIGKVVEMALERVNPDGSAPIHLSLDIDALDPQHAPATGTPVRGGLSLREACYICEALAETGNLVSMDIMECNPVLGIDERSVTSTISAACSLVRCAMGETLL</sequence>
<organism evidence="14 15">
    <name type="scientific">Lipomyces starkeyi NRRL Y-11557</name>
    <dbReference type="NCBI Taxonomy" id="675824"/>
    <lineage>
        <taxon>Eukaryota</taxon>
        <taxon>Fungi</taxon>
        <taxon>Dikarya</taxon>
        <taxon>Ascomycota</taxon>
        <taxon>Saccharomycotina</taxon>
        <taxon>Lipomycetes</taxon>
        <taxon>Lipomycetales</taxon>
        <taxon>Lipomycetaceae</taxon>
        <taxon>Lipomyces</taxon>
    </lineage>
</organism>
<dbReference type="Pfam" id="PF00491">
    <property type="entry name" value="Arginase"/>
    <property type="match status" value="1"/>
</dbReference>
<gene>
    <name evidence="14" type="ORF">LIPSTDRAFT_6251</name>
</gene>
<keyword evidence="4" id="KW-0835">Urea cycle</keyword>
<dbReference type="PANTHER" id="PTHR43782">
    <property type="entry name" value="ARGINASE"/>
    <property type="match status" value="1"/>
</dbReference>
<evidence type="ECO:0000256" key="5">
    <source>
        <dbReference type="ARBA" id="ARBA00022503"/>
    </source>
</evidence>
<dbReference type="GO" id="GO:0090368">
    <property type="term" value="P:regulation of ornithine metabolic process"/>
    <property type="evidence" value="ECO:0007669"/>
    <property type="project" value="EnsemblFungi"/>
</dbReference>
<dbReference type="EMBL" id="KV454301">
    <property type="protein sequence ID" value="ODQ70163.1"/>
    <property type="molecule type" value="Genomic_DNA"/>
</dbReference>
<evidence type="ECO:0000256" key="10">
    <source>
        <dbReference type="PIRSR" id="PIRSR036979-1"/>
    </source>
</evidence>
<evidence type="ECO:0000256" key="12">
    <source>
        <dbReference type="RuleBase" id="RU003684"/>
    </source>
</evidence>
<dbReference type="SUPFAM" id="SSF52768">
    <property type="entry name" value="Arginase/deacetylase"/>
    <property type="match status" value="1"/>
</dbReference>
<reference evidence="14 15" key="1">
    <citation type="journal article" date="2016" name="Proc. Natl. Acad. Sci. U.S.A.">
        <title>Comparative genomics of biotechnologically important yeasts.</title>
        <authorList>
            <person name="Riley R."/>
            <person name="Haridas S."/>
            <person name="Wolfe K.H."/>
            <person name="Lopes M.R."/>
            <person name="Hittinger C.T."/>
            <person name="Goeker M."/>
            <person name="Salamov A.A."/>
            <person name="Wisecaver J.H."/>
            <person name="Long T.M."/>
            <person name="Calvey C.H."/>
            <person name="Aerts A.L."/>
            <person name="Barry K.W."/>
            <person name="Choi C."/>
            <person name="Clum A."/>
            <person name="Coughlan A.Y."/>
            <person name="Deshpande S."/>
            <person name="Douglass A.P."/>
            <person name="Hanson S.J."/>
            <person name="Klenk H.-P."/>
            <person name="LaButti K.M."/>
            <person name="Lapidus A."/>
            <person name="Lindquist E.A."/>
            <person name="Lipzen A.M."/>
            <person name="Meier-Kolthoff J.P."/>
            <person name="Ohm R.A."/>
            <person name="Otillar R.P."/>
            <person name="Pangilinan J.L."/>
            <person name="Peng Y."/>
            <person name="Rokas A."/>
            <person name="Rosa C.A."/>
            <person name="Scheuner C."/>
            <person name="Sibirny A.A."/>
            <person name="Slot J.C."/>
            <person name="Stielow J.B."/>
            <person name="Sun H."/>
            <person name="Kurtzman C.P."/>
            <person name="Blackwell M."/>
            <person name="Grigoriev I.V."/>
            <person name="Jeffries T.W."/>
        </authorList>
    </citation>
    <scope>NUCLEOTIDE SEQUENCE [LARGE SCALE GENOMIC DNA]</scope>
    <source>
        <strain evidence="14 15">NRRL Y-11557</strain>
    </source>
</reference>
<dbReference type="InterPro" id="IPR023696">
    <property type="entry name" value="Ureohydrolase_dom_sf"/>
</dbReference>